<evidence type="ECO:0000313" key="3">
    <source>
        <dbReference type="Proteomes" id="UP001057375"/>
    </source>
</evidence>
<feature type="non-terminal residue" evidence="2">
    <location>
        <position position="117"/>
    </location>
</feature>
<organism evidence="2 3">
    <name type="scientific">Aduncisulcus paluster</name>
    <dbReference type="NCBI Taxonomy" id="2918883"/>
    <lineage>
        <taxon>Eukaryota</taxon>
        <taxon>Metamonada</taxon>
        <taxon>Carpediemonas-like organisms</taxon>
        <taxon>Aduncisulcus</taxon>
    </lineage>
</organism>
<dbReference type="EMBL" id="BQXS01003101">
    <property type="protein sequence ID" value="GKT33719.1"/>
    <property type="molecule type" value="Genomic_DNA"/>
</dbReference>
<feature type="transmembrane region" description="Helical" evidence="1">
    <location>
        <begin position="53"/>
        <end position="74"/>
    </location>
</feature>
<evidence type="ECO:0000256" key="1">
    <source>
        <dbReference type="SAM" id="Phobius"/>
    </source>
</evidence>
<dbReference type="Proteomes" id="UP001057375">
    <property type="component" value="Unassembled WGS sequence"/>
</dbReference>
<comment type="caution">
    <text evidence="2">The sequence shown here is derived from an EMBL/GenBank/DDBJ whole genome shotgun (WGS) entry which is preliminary data.</text>
</comment>
<sequence>MAKDARDRVSIALQLTSHVLNIHLEHVIFKYTSSLVGVIKDVLYTSTSPVRTIVMFIVSLLVAICLFSVLIISAKYVNSVQFAMLVALLGICFVSILVVYAPVTLDLKTLHQGMERA</sequence>
<keyword evidence="1" id="KW-0472">Membrane</keyword>
<reference evidence="2" key="1">
    <citation type="submission" date="2022-03" db="EMBL/GenBank/DDBJ databases">
        <title>Draft genome sequence of Aduncisulcus paluster, a free-living microaerophilic Fornicata.</title>
        <authorList>
            <person name="Yuyama I."/>
            <person name="Kume K."/>
            <person name="Tamura T."/>
            <person name="Inagaki Y."/>
            <person name="Hashimoto T."/>
        </authorList>
    </citation>
    <scope>NUCLEOTIDE SEQUENCE</scope>
    <source>
        <strain evidence="2">NY0171</strain>
    </source>
</reference>
<proteinExistence type="predicted"/>
<protein>
    <submittedName>
        <fullName evidence="2">Uncharacterized protein</fullName>
    </submittedName>
</protein>
<keyword evidence="3" id="KW-1185">Reference proteome</keyword>
<keyword evidence="1" id="KW-0812">Transmembrane</keyword>
<accession>A0ABQ5KQT6</accession>
<evidence type="ECO:0000313" key="2">
    <source>
        <dbReference type="EMBL" id="GKT33719.1"/>
    </source>
</evidence>
<gene>
    <name evidence="2" type="ORF">ADUPG1_002601</name>
</gene>
<feature type="transmembrane region" description="Helical" evidence="1">
    <location>
        <begin position="80"/>
        <end position="103"/>
    </location>
</feature>
<name>A0ABQ5KQT6_9EUKA</name>
<keyword evidence="1" id="KW-1133">Transmembrane helix</keyword>